<dbReference type="Gene3D" id="4.10.1060.50">
    <property type="match status" value="1"/>
</dbReference>
<dbReference type="Proteomes" id="UP000272464">
    <property type="component" value="Unassembled WGS sequence"/>
</dbReference>
<name>A0A3S1JLM7_9BACL</name>
<dbReference type="EMBL" id="RZNX01000009">
    <property type="protein sequence ID" value="RUT28669.1"/>
    <property type="molecule type" value="Genomic_DNA"/>
</dbReference>
<dbReference type="RefSeq" id="WP_127200423.1">
    <property type="nucleotide sequence ID" value="NZ_RZNX01000009.1"/>
</dbReference>
<organism evidence="1 2">
    <name type="scientific">Paenibacillus zeisoli</name>
    <dbReference type="NCBI Taxonomy" id="2496267"/>
    <lineage>
        <taxon>Bacteria</taxon>
        <taxon>Bacillati</taxon>
        <taxon>Bacillota</taxon>
        <taxon>Bacilli</taxon>
        <taxon>Bacillales</taxon>
        <taxon>Paenibacillaceae</taxon>
        <taxon>Paenibacillus</taxon>
    </lineage>
</organism>
<reference evidence="1 2" key="1">
    <citation type="submission" date="2018-12" db="EMBL/GenBank/DDBJ databases">
        <authorList>
            <person name="Sun L."/>
            <person name="Chen Z."/>
        </authorList>
    </citation>
    <scope>NUCLEOTIDE SEQUENCE [LARGE SCALE GENOMIC DNA]</scope>
    <source>
        <strain evidence="1 2">3-5-3</strain>
    </source>
</reference>
<keyword evidence="2" id="KW-1185">Reference proteome</keyword>
<proteinExistence type="predicted"/>
<accession>A0A3S1JLM7</accession>
<comment type="caution">
    <text evidence="1">The sequence shown here is derived from an EMBL/GenBank/DDBJ whole genome shotgun (WGS) entry which is preliminary data.</text>
</comment>
<sequence length="150" mass="16809">MSFLDKFKAGVAEAGNKAKNVVEINRLKMQNNSMQNEMAGQYEAIGRIVFESMEEGSWPVSKEQVSTHAVRIQELQLAIEQNLLHIANINDSKTCKSCGATNNIEAKFCNHCGHTYEVKHNSTVEYETDVKEELEEGGHSLPDHTNRKGE</sequence>
<dbReference type="OrthoDB" id="2066200at2"/>
<protein>
    <submittedName>
        <fullName evidence="1">Zinc ribbon domain-containing protein</fullName>
    </submittedName>
</protein>
<evidence type="ECO:0000313" key="2">
    <source>
        <dbReference type="Proteomes" id="UP000272464"/>
    </source>
</evidence>
<gene>
    <name evidence="1" type="ORF">EJP77_16855</name>
</gene>
<evidence type="ECO:0000313" key="1">
    <source>
        <dbReference type="EMBL" id="RUT28669.1"/>
    </source>
</evidence>
<dbReference type="AlphaFoldDB" id="A0A3S1JLM7"/>
<dbReference type="SUPFAM" id="SSF57829">
    <property type="entry name" value="Zn-binding ribosomal proteins"/>
    <property type="match status" value="1"/>
</dbReference>
<dbReference type="InterPro" id="IPR038587">
    <property type="entry name" value="Ribosomal_eL40_sf"/>
</dbReference>
<dbReference type="GO" id="GO:0006412">
    <property type="term" value="P:translation"/>
    <property type="evidence" value="ECO:0007669"/>
    <property type="project" value="InterPro"/>
</dbReference>
<dbReference type="InterPro" id="IPR011332">
    <property type="entry name" value="Ribosomal_zn-bd"/>
</dbReference>